<evidence type="ECO:0000256" key="4">
    <source>
        <dbReference type="ARBA" id="ARBA00022825"/>
    </source>
</evidence>
<name>A0A7W5JSF6_9ACTN</name>
<dbReference type="PANTHER" id="PTHR20842:SF0">
    <property type="entry name" value="ALPHA-ASPARTYL DIPEPTIDASE"/>
    <property type="match status" value="1"/>
</dbReference>
<proteinExistence type="inferred from homology"/>
<keyword evidence="2" id="KW-0645">Protease</keyword>
<comment type="caution">
    <text evidence="5">The sequence shown here is derived from an EMBL/GenBank/DDBJ whole genome shotgun (WGS) entry which is preliminary data.</text>
</comment>
<dbReference type="SUPFAM" id="SSF52317">
    <property type="entry name" value="Class I glutamine amidotransferase-like"/>
    <property type="match status" value="1"/>
</dbReference>
<comment type="similarity">
    <text evidence="1">Belongs to the peptidase S51 family.</text>
</comment>
<protein>
    <submittedName>
        <fullName evidence="5">Peptidase E</fullName>
    </submittedName>
</protein>
<keyword evidence="6" id="KW-1185">Reference proteome</keyword>
<organism evidence="5 6">
    <name type="scientific">Microlunatus antarcticus</name>
    <dbReference type="NCBI Taxonomy" id="53388"/>
    <lineage>
        <taxon>Bacteria</taxon>
        <taxon>Bacillati</taxon>
        <taxon>Actinomycetota</taxon>
        <taxon>Actinomycetes</taxon>
        <taxon>Propionibacteriales</taxon>
        <taxon>Propionibacteriaceae</taxon>
        <taxon>Microlunatus</taxon>
    </lineage>
</organism>
<evidence type="ECO:0000313" key="5">
    <source>
        <dbReference type="EMBL" id="MBB3325408.1"/>
    </source>
</evidence>
<evidence type="ECO:0000313" key="6">
    <source>
        <dbReference type="Proteomes" id="UP000565572"/>
    </source>
</evidence>
<dbReference type="CDD" id="cd03146">
    <property type="entry name" value="GAT1_Peptidase_E"/>
    <property type="match status" value="1"/>
</dbReference>
<dbReference type="Gene3D" id="3.40.50.880">
    <property type="match status" value="1"/>
</dbReference>
<dbReference type="PANTHER" id="PTHR20842">
    <property type="entry name" value="PROTEASE S51 ALPHA-ASPARTYL DIPEPTIDASE"/>
    <property type="match status" value="1"/>
</dbReference>
<reference evidence="5 6" key="1">
    <citation type="submission" date="2020-08" db="EMBL/GenBank/DDBJ databases">
        <title>Sequencing the genomes of 1000 actinobacteria strains.</title>
        <authorList>
            <person name="Klenk H.-P."/>
        </authorList>
    </citation>
    <scope>NUCLEOTIDE SEQUENCE [LARGE SCALE GENOMIC DNA]</scope>
    <source>
        <strain evidence="5 6">DSM 11053</strain>
    </source>
</reference>
<evidence type="ECO:0000256" key="2">
    <source>
        <dbReference type="ARBA" id="ARBA00022670"/>
    </source>
</evidence>
<keyword evidence="3" id="KW-0378">Hydrolase</keyword>
<dbReference type="Pfam" id="PF03575">
    <property type="entry name" value="Peptidase_S51"/>
    <property type="match status" value="1"/>
</dbReference>
<dbReference type="Proteomes" id="UP000565572">
    <property type="component" value="Unassembled WGS sequence"/>
</dbReference>
<dbReference type="InterPro" id="IPR029062">
    <property type="entry name" value="Class_I_gatase-like"/>
</dbReference>
<dbReference type="AlphaFoldDB" id="A0A7W5JSF6"/>
<evidence type="ECO:0000256" key="1">
    <source>
        <dbReference type="ARBA" id="ARBA00006534"/>
    </source>
</evidence>
<dbReference type="GO" id="GO:0006508">
    <property type="term" value="P:proteolysis"/>
    <property type="evidence" value="ECO:0007669"/>
    <property type="project" value="UniProtKB-KW"/>
</dbReference>
<keyword evidence="4" id="KW-0720">Serine protease</keyword>
<accession>A0A7W5JSF6</accession>
<gene>
    <name evidence="5" type="ORF">FHX39_000352</name>
</gene>
<sequence>MPRHVVALGGGGFLSGDDRALDDAVLALADRDTPRVAYVGTASGDPGHNEDRFRDAFTGRARPSVLRLFDREVADLDAFLAEQDVVYVGGGSTVNLLAVWRAHGLDAALRRAYEAGVVMAGVSAGANCWFGRSTTDSWLVGRADGLTDGLGWLPGGMCPHYRSEPSRRPALLDLVADGFGDTYGVDDDCGLHFVDEQLVGAISARAGAQAVLVRRGDDGRVVEEPVSAADAP</sequence>
<dbReference type="InterPro" id="IPR005320">
    <property type="entry name" value="Peptidase_S51"/>
</dbReference>
<evidence type="ECO:0000256" key="3">
    <source>
        <dbReference type="ARBA" id="ARBA00022801"/>
    </source>
</evidence>
<dbReference type="RefSeq" id="WP_183336275.1">
    <property type="nucleotide sequence ID" value="NZ_JACHZG010000001.1"/>
</dbReference>
<dbReference type="GO" id="GO:0008236">
    <property type="term" value="F:serine-type peptidase activity"/>
    <property type="evidence" value="ECO:0007669"/>
    <property type="project" value="UniProtKB-KW"/>
</dbReference>
<dbReference type="EMBL" id="JACHZG010000001">
    <property type="protein sequence ID" value="MBB3325408.1"/>
    <property type="molecule type" value="Genomic_DNA"/>
</dbReference>